<evidence type="ECO:0008006" key="2">
    <source>
        <dbReference type="Google" id="ProtNLM"/>
    </source>
</evidence>
<proteinExistence type="predicted"/>
<reference evidence="1" key="1">
    <citation type="submission" date="2018-02" db="EMBL/GenBank/DDBJ databases">
        <authorList>
            <person name="Cohen D.B."/>
            <person name="Kent A.D."/>
        </authorList>
    </citation>
    <scope>NUCLEOTIDE SEQUENCE</scope>
</reference>
<dbReference type="EMBL" id="OIVN01002691">
    <property type="protein sequence ID" value="SPD05685.1"/>
    <property type="molecule type" value="Genomic_DNA"/>
</dbReference>
<dbReference type="AlphaFoldDB" id="A0A2N9H1D8"/>
<protein>
    <recommendedName>
        <fullName evidence="2">Reverse transcriptase zinc-binding domain-containing protein</fullName>
    </recommendedName>
</protein>
<organism evidence="1">
    <name type="scientific">Fagus sylvatica</name>
    <name type="common">Beechnut</name>
    <dbReference type="NCBI Taxonomy" id="28930"/>
    <lineage>
        <taxon>Eukaryota</taxon>
        <taxon>Viridiplantae</taxon>
        <taxon>Streptophyta</taxon>
        <taxon>Embryophyta</taxon>
        <taxon>Tracheophyta</taxon>
        <taxon>Spermatophyta</taxon>
        <taxon>Magnoliopsida</taxon>
        <taxon>eudicotyledons</taxon>
        <taxon>Gunneridae</taxon>
        <taxon>Pentapetalae</taxon>
        <taxon>rosids</taxon>
        <taxon>fabids</taxon>
        <taxon>Fagales</taxon>
        <taxon>Fagaceae</taxon>
        <taxon>Fagus</taxon>
    </lineage>
</organism>
<evidence type="ECO:0000313" key="1">
    <source>
        <dbReference type="EMBL" id="SPD05685.1"/>
    </source>
</evidence>
<gene>
    <name evidence="1" type="ORF">FSB_LOCUS33567</name>
</gene>
<sequence>MFQSQILPRGFLFESQTGIQSFIHLAQHTCLTGSGTERFAVANWEWPAESGSWDVSMLREVFDEASVQQVQQVELTDCRRSDYPVWTLDPHGLFSVKSAYTVATCSESHGETVGSSEKTQNQRMWRKVWKLKIPNKDLTCELSALWAVTCWAIWHARNKFIHENMLLPPQQTLDMATRLLRDYQIVQSGQQMISSGVR</sequence>
<accession>A0A2N9H1D8</accession>
<name>A0A2N9H1D8_FAGSY</name>